<dbReference type="OrthoDB" id="1805505at2"/>
<reference evidence="2" key="1">
    <citation type="submission" date="2016-10" db="EMBL/GenBank/DDBJ databases">
        <authorList>
            <person name="Varghese N."/>
            <person name="Submissions S."/>
        </authorList>
    </citation>
    <scope>NUCLEOTIDE SEQUENCE [LARGE SCALE GENOMIC DNA]</scope>
    <source>
        <strain evidence="2">DSM 3669</strain>
    </source>
</reference>
<dbReference type="GO" id="GO:0008705">
    <property type="term" value="F:methionine synthase activity"/>
    <property type="evidence" value="ECO:0007669"/>
    <property type="project" value="InterPro"/>
</dbReference>
<dbReference type="STRING" id="39060.SAMN05660706_1486"/>
<gene>
    <name evidence="1" type="ORF">SAMN05660706_1486</name>
</gene>
<dbReference type="EMBL" id="FOYM01000048">
    <property type="protein sequence ID" value="SFR17602.1"/>
    <property type="molecule type" value="Genomic_DNA"/>
</dbReference>
<name>A0A1I6EJE9_9FIRM</name>
<dbReference type="Proteomes" id="UP000199584">
    <property type="component" value="Unassembled WGS sequence"/>
</dbReference>
<dbReference type="InterPro" id="IPR037010">
    <property type="entry name" value="VitB12-dep_Met_synth_activ_sf"/>
</dbReference>
<dbReference type="SUPFAM" id="SSF56507">
    <property type="entry name" value="Methionine synthase activation domain-like"/>
    <property type="match status" value="1"/>
</dbReference>
<evidence type="ECO:0000313" key="2">
    <source>
        <dbReference type="Proteomes" id="UP000199584"/>
    </source>
</evidence>
<evidence type="ECO:0000313" key="1">
    <source>
        <dbReference type="EMBL" id="SFR17602.1"/>
    </source>
</evidence>
<organism evidence="1 2">
    <name type="scientific">Desulfoscipio geothermicus DSM 3669</name>
    <dbReference type="NCBI Taxonomy" id="1121426"/>
    <lineage>
        <taxon>Bacteria</taxon>
        <taxon>Bacillati</taxon>
        <taxon>Bacillota</taxon>
        <taxon>Clostridia</taxon>
        <taxon>Eubacteriales</taxon>
        <taxon>Desulfallaceae</taxon>
        <taxon>Desulfoscipio</taxon>
    </lineage>
</organism>
<sequence>MHDLMNYHKFDLQLNKDDIACSVWNNLSKTANPSSNDLPERVLDEAHQLARVKAVCKTMKIIKTTDRQVFLEGGQALTSSLLVCLAGPAQSLFLAICTLGDLIDKRVDEYNRRGLAAHAYFLDVAGTCLIESAGRKLVKQVKNKFNSAGYKTTIPLGPGHSYWKNFIDQQIIYDLLNPKDLGVKILSSGMMLPKKTLSLVMGIGHELPPSKENHCHYCGIGHKCPLSRALRPAK</sequence>
<keyword evidence="2" id="KW-1185">Reference proteome</keyword>
<protein>
    <recommendedName>
        <fullName evidence="3">Vitamin B12 dependent methionine synthase, activation domain</fullName>
    </recommendedName>
</protein>
<accession>A0A1I6EJE9</accession>
<evidence type="ECO:0008006" key="3">
    <source>
        <dbReference type="Google" id="ProtNLM"/>
    </source>
</evidence>
<dbReference type="Gene3D" id="3.40.109.40">
    <property type="match status" value="1"/>
</dbReference>
<dbReference type="AlphaFoldDB" id="A0A1I6EJE9"/>
<proteinExistence type="predicted"/>